<evidence type="ECO:0000313" key="9">
    <source>
        <dbReference type="EMBL" id="QDH69717.1"/>
    </source>
</evidence>
<dbReference type="GO" id="GO:0006829">
    <property type="term" value="P:zinc ion transport"/>
    <property type="evidence" value="ECO:0007669"/>
    <property type="project" value="UniProtKB-KW"/>
</dbReference>
<dbReference type="Proteomes" id="UP000317199">
    <property type="component" value="Chromosome"/>
</dbReference>
<dbReference type="AlphaFoldDB" id="A0A514BQR9"/>
<evidence type="ECO:0000313" key="10">
    <source>
        <dbReference type="Proteomes" id="UP000317199"/>
    </source>
</evidence>
<feature type="transmembrane region" description="Helical" evidence="7">
    <location>
        <begin position="12"/>
        <end position="31"/>
    </location>
</feature>
<keyword evidence="10" id="KW-1185">Reference proteome</keyword>
<dbReference type="InterPro" id="IPR002524">
    <property type="entry name" value="Cation_efflux"/>
</dbReference>
<dbReference type="InterPro" id="IPR027469">
    <property type="entry name" value="Cation_efflux_TMD_sf"/>
</dbReference>
<dbReference type="InterPro" id="IPR036837">
    <property type="entry name" value="Cation_efflux_CTD_sf"/>
</dbReference>
<dbReference type="InterPro" id="IPR058533">
    <property type="entry name" value="Cation_efflux_TM"/>
</dbReference>
<dbReference type="OrthoDB" id="9806522at2"/>
<evidence type="ECO:0000256" key="3">
    <source>
        <dbReference type="ARBA" id="ARBA00022692"/>
    </source>
</evidence>
<evidence type="ECO:0000256" key="5">
    <source>
        <dbReference type="ARBA" id="ARBA00022989"/>
    </source>
</evidence>
<keyword evidence="4" id="KW-0862">Zinc</keyword>
<dbReference type="Gene3D" id="1.20.1510.10">
    <property type="entry name" value="Cation efflux protein transmembrane domain"/>
    <property type="match status" value="1"/>
</dbReference>
<keyword evidence="6 7" id="KW-0472">Membrane</keyword>
<evidence type="ECO:0000256" key="7">
    <source>
        <dbReference type="SAM" id="Phobius"/>
    </source>
</evidence>
<keyword evidence="3 7" id="KW-0812">Transmembrane</keyword>
<evidence type="ECO:0000256" key="4">
    <source>
        <dbReference type="ARBA" id="ARBA00022906"/>
    </source>
</evidence>
<dbReference type="KEGG" id="lyj:FKV23_06100"/>
<evidence type="ECO:0000256" key="6">
    <source>
        <dbReference type="ARBA" id="ARBA00023136"/>
    </source>
</evidence>
<feature type="transmembrane region" description="Helical" evidence="7">
    <location>
        <begin position="113"/>
        <end position="135"/>
    </location>
</feature>
<dbReference type="Pfam" id="PF01545">
    <property type="entry name" value="Cation_efflux"/>
    <property type="match status" value="1"/>
</dbReference>
<feature type="domain" description="Cation efflux protein transmembrane" evidence="8">
    <location>
        <begin position="12"/>
        <end position="218"/>
    </location>
</feature>
<keyword evidence="4" id="KW-0864">Zinc transport</keyword>
<evidence type="ECO:0000259" key="8">
    <source>
        <dbReference type="Pfam" id="PF01545"/>
    </source>
</evidence>
<protein>
    <submittedName>
        <fullName evidence="9">Cation transporter</fullName>
    </submittedName>
</protein>
<sequence>MAAGSDSTRAILFALGANFAIACAKGVAAFFTGSGAMLAETVHSLADCGNQGLLLLGMKRSRRPASTEHPLGHGKAVYFWSFLVAVMLFTVGGMFSLYEGIHKLQHPEPIRQWGWAVGVLAFGIVLEAVSMRACLQEVNKVRGDRSLWRWFRESRQSELVVIFGEDLAALLGLAFALAAVVLAVATGNPAWDAIGTIGIGVLLIVIAVLVAVEVKAMLIGQSADPERQRQILAFLEARPEVERVINLITLQLGDEMMVAVQAQMRGGGDMPVLAGRIDAVEQAMKQAFPDVRWSFFEPDLATDP</sequence>
<keyword evidence="5 7" id="KW-1133">Transmembrane helix</keyword>
<accession>A0A514BQR9</accession>
<dbReference type="GO" id="GO:0016020">
    <property type="term" value="C:membrane"/>
    <property type="evidence" value="ECO:0007669"/>
    <property type="project" value="UniProtKB-SubCell"/>
</dbReference>
<evidence type="ECO:0000256" key="1">
    <source>
        <dbReference type="ARBA" id="ARBA00004141"/>
    </source>
</evidence>
<comment type="subcellular location">
    <subcellularLocation>
        <location evidence="1">Membrane</location>
        <topology evidence="1">Multi-pass membrane protein</topology>
    </subcellularLocation>
</comment>
<dbReference type="PANTHER" id="PTHR13414">
    <property type="entry name" value="HUEL-CATION TRANSPORTER"/>
    <property type="match status" value="1"/>
</dbReference>
<reference evidence="9 10" key="1">
    <citation type="submission" date="2019-06" db="EMBL/GenBank/DDBJ databases">
        <title>Lysobacter alkalisoli sp. nov. isolated from saline-alkali soil.</title>
        <authorList>
            <person name="Sun J.-Q."/>
            <person name="Xu L."/>
        </authorList>
    </citation>
    <scope>NUCLEOTIDE SEQUENCE [LARGE SCALE GENOMIC DNA]</scope>
    <source>
        <strain evidence="9 10">SJ-36</strain>
    </source>
</reference>
<dbReference type="SUPFAM" id="SSF161111">
    <property type="entry name" value="Cation efflux protein transmembrane domain-like"/>
    <property type="match status" value="1"/>
</dbReference>
<feature type="transmembrane region" description="Helical" evidence="7">
    <location>
        <begin position="190"/>
        <end position="212"/>
    </location>
</feature>
<dbReference type="InterPro" id="IPR040177">
    <property type="entry name" value="SLC30A9"/>
</dbReference>
<dbReference type="GO" id="GO:0008324">
    <property type="term" value="F:monoatomic cation transmembrane transporter activity"/>
    <property type="evidence" value="ECO:0007669"/>
    <property type="project" value="InterPro"/>
</dbReference>
<keyword evidence="2" id="KW-0813">Transport</keyword>
<dbReference type="SUPFAM" id="SSF160240">
    <property type="entry name" value="Cation efflux protein cytoplasmic domain-like"/>
    <property type="match status" value="1"/>
</dbReference>
<proteinExistence type="predicted"/>
<gene>
    <name evidence="9" type="ORF">FKV23_06100</name>
</gene>
<organism evidence="9 10">
    <name type="scientific">Marilutibacter alkalisoli</name>
    <dbReference type="NCBI Taxonomy" id="2591633"/>
    <lineage>
        <taxon>Bacteria</taxon>
        <taxon>Pseudomonadati</taxon>
        <taxon>Pseudomonadota</taxon>
        <taxon>Gammaproteobacteria</taxon>
        <taxon>Lysobacterales</taxon>
        <taxon>Lysobacteraceae</taxon>
        <taxon>Marilutibacter</taxon>
    </lineage>
</organism>
<name>A0A514BQR9_9GAMM</name>
<dbReference type="RefSeq" id="WP_141623057.1">
    <property type="nucleotide sequence ID" value="NZ_CP041242.1"/>
</dbReference>
<feature type="transmembrane region" description="Helical" evidence="7">
    <location>
        <begin position="77"/>
        <end position="98"/>
    </location>
</feature>
<keyword evidence="4" id="KW-0406">Ion transport</keyword>
<dbReference type="NCBIfam" id="TIGR01297">
    <property type="entry name" value="CDF"/>
    <property type="match status" value="1"/>
</dbReference>
<feature type="transmembrane region" description="Helical" evidence="7">
    <location>
        <begin position="159"/>
        <end position="184"/>
    </location>
</feature>
<dbReference type="EMBL" id="CP041242">
    <property type="protein sequence ID" value="QDH69717.1"/>
    <property type="molecule type" value="Genomic_DNA"/>
</dbReference>
<dbReference type="PANTHER" id="PTHR13414:SF9">
    <property type="entry name" value="PROTON-COUPLED ZINC ANTIPORTER SLC30A9, MITOCHONDRIAL"/>
    <property type="match status" value="1"/>
</dbReference>
<evidence type="ECO:0000256" key="2">
    <source>
        <dbReference type="ARBA" id="ARBA00022448"/>
    </source>
</evidence>